<keyword evidence="5 8" id="KW-0812">Transmembrane</keyword>
<keyword evidence="6 9" id="KW-1133">Transmembrane helix</keyword>
<evidence type="ECO:0000256" key="2">
    <source>
        <dbReference type="ARBA" id="ARBA00005982"/>
    </source>
</evidence>
<dbReference type="Pfam" id="PF00854">
    <property type="entry name" value="PTR2"/>
    <property type="match status" value="1"/>
</dbReference>
<keyword evidence="7 9" id="KW-0472">Membrane</keyword>
<reference evidence="11 12" key="1">
    <citation type="submission" date="2014-08" db="EMBL/GenBank/DDBJ databases">
        <title>Complete genome sequence of Corynebacterium aquilae S-613T(T) (=DSM 44791(T)), isolated from the choana of a healthy golden eagle.</title>
        <authorList>
            <person name="Ruckert C."/>
            <person name="Albersmeier A."/>
            <person name="Winkler A."/>
            <person name="Kalinowski J."/>
        </authorList>
    </citation>
    <scope>NUCLEOTIDE SEQUENCE [LARGE SCALE GENOMIC DNA]</scope>
    <source>
        <strain evidence="11 12">S-613</strain>
    </source>
</reference>
<dbReference type="GO" id="GO:1904680">
    <property type="term" value="F:peptide transmembrane transporter activity"/>
    <property type="evidence" value="ECO:0007669"/>
    <property type="project" value="InterPro"/>
</dbReference>
<dbReference type="InterPro" id="IPR018456">
    <property type="entry name" value="PTR2_symporter_CS"/>
</dbReference>
<feature type="transmembrane region" description="Helical" evidence="9">
    <location>
        <begin position="468"/>
        <end position="486"/>
    </location>
</feature>
<dbReference type="GO" id="GO:0005886">
    <property type="term" value="C:plasma membrane"/>
    <property type="evidence" value="ECO:0007669"/>
    <property type="project" value="UniProtKB-SubCell"/>
</dbReference>
<dbReference type="PROSITE" id="PS50850">
    <property type="entry name" value="MFS"/>
    <property type="match status" value="1"/>
</dbReference>
<organism evidence="11 12">
    <name type="scientific">Corynebacterium aquilae DSM 44791</name>
    <dbReference type="NCBI Taxonomy" id="1431546"/>
    <lineage>
        <taxon>Bacteria</taxon>
        <taxon>Bacillati</taxon>
        <taxon>Actinomycetota</taxon>
        <taxon>Actinomycetes</taxon>
        <taxon>Mycobacteriales</taxon>
        <taxon>Corynebacteriaceae</taxon>
        <taxon>Corynebacterium</taxon>
    </lineage>
</organism>
<dbReference type="PANTHER" id="PTHR23517">
    <property type="entry name" value="RESISTANCE PROTEIN MDTM, PUTATIVE-RELATED-RELATED"/>
    <property type="match status" value="1"/>
</dbReference>
<dbReference type="CDD" id="cd17346">
    <property type="entry name" value="MFS_DtpA_like"/>
    <property type="match status" value="1"/>
</dbReference>
<evidence type="ECO:0000256" key="6">
    <source>
        <dbReference type="ARBA" id="ARBA00022989"/>
    </source>
</evidence>
<keyword evidence="3 8" id="KW-0813">Transport</keyword>
<dbReference type="InterPro" id="IPR020846">
    <property type="entry name" value="MFS_dom"/>
</dbReference>
<feature type="transmembrane region" description="Helical" evidence="9">
    <location>
        <begin position="292"/>
        <end position="320"/>
    </location>
</feature>
<name>A0A1L7CHD1_9CORY</name>
<feature type="transmembrane region" description="Helical" evidence="9">
    <location>
        <begin position="129"/>
        <end position="151"/>
    </location>
</feature>
<comment type="subcellular location">
    <subcellularLocation>
        <location evidence="1">Cell membrane</location>
        <topology evidence="1">Multi-pass membrane protein</topology>
    </subcellularLocation>
    <subcellularLocation>
        <location evidence="8">Membrane</location>
        <topology evidence="8">Multi-pass membrane protein</topology>
    </subcellularLocation>
</comment>
<dbReference type="OrthoDB" id="9772725at2"/>
<feature type="transmembrane region" description="Helical" evidence="9">
    <location>
        <begin position="68"/>
        <end position="90"/>
    </location>
</feature>
<dbReference type="PROSITE" id="PS01023">
    <property type="entry name" value="PTR2_2"/>
    <property type="match status" value="1"/>
</dbReference>
<keyword evidence="12" id="KW-1185">Reference proteome</keyword>
<evidence type="ECO:0000256" key="7">
    <source>
        <dbReference type="ARBA" id="ARBA00023136"/>
    </source>
</evidence>
<feature type="domain" description="Major facilitator superfamily (MFS) profile" evidence="10">
    <location>
        <begin position="1"/>
        <end position="215"/>
    </location>
</feature>
<dbReference type="InterPro" id="IPR036259">
    <property type="entry name" value="MFS_trans_sf"/>
</dbReference>
<evidence type="ECO:0000313" key="11">
    <source>
        <dbReference type="EMBL" id="APT85256.1"/>
    </source>
</evidence>
<dbReference type="PANTHER" id="PTHR23517:SF15">
    <property type="entry name" value="PROTON-DEPENDENT OLIGOPEPTIDE FAMILY TRANSPORT PROTEIN"/>
    <property type="match status" value="1"/>
</dbReference>
<feature type="transmembrane region" description="Helical" evidence="9">
    <location>
        <begin position="37"/>
        <end position="56"/>
    </location>
</feature>
<feature type="transmembrane region" description="Helical" evidence="9">
    <location>
        <begin position="230"/>
        <end position="250"/>
    </location>
</feature>
<evidence type="ECO:0000259" key="10">
    <source>
        <dbReference type="PROSITE" id="PS50850"/>
    </source>
</evidence>
<dbReference type="NCBIfam" id="TIGR00924">
    <property type="entry name" value="yjdL_sub1_fam"/>
    <property type="match status" value="1"/>
</dbReference>
<proteinExistence type="inferred from homology"/>
<feature type="transmembrane region" description="Helical" evidence="9">
    <location>
        <begin position="163"/>
        <end position="184"/>
    </location>
</feature>
<dbReference type="InterPro" id="IPR000109">
    <property type="entry name" value="POT_fam"/>
</dbReference>
<evidence type="ECO:0000256" key="4">
    <source>
        <dbReference type="ARBA" id="ARBA00022475"/>
    </source>
</evidence>
<dbReference type="STRING" id="1431546.CAQU_09445"/>
<feature type="transmembrane region" description="Helical" evidence="9">
    <location>
        <begin position="371"/>
        <end position="390"/>
    </location>
</feature>
<protein>
    <submittedName>
        <fullName evidence="11">Major facilitator transporter</fullName>
    </submittedName>
</protein>
<dbReference type="GO" id="GO:0006857">
    <property type="term" value="P:oligopeptide transport"/>
    <property type="evidence" value="ECO:0007669"/>
    <property type="project" value="InterPro"/>
</dbReference>
<feature type="transmembrane region" description="Helical" evidence="9">
    <location>
        <begin position="190"/>
        <end position="210"/>
    </location>
</feature>
<comment type="similarity">
    <text evidence="2 8">Belongs to the major facilitator superfamily. Proton-dependent oligopeptide transporter (POT/PTR) (TC 2.A.17) family.</text>
</comment>
<dbReference type="SUPFAM" id="SSF103473">
    <property type="entry name" value="MFS general substrate transporter"/>
    <property type="match status" value="1"/>
</dbReference>
<feature type="transmembrane region" description="Helical" evidence="9">
    <location>
        <begin position="436"/>
        <end position="456"/>
    </location>
</feature>
<dbReference type="InterPro" id="IPR050171">
    <property type="entry name" value="MFS_Transporters"/>
</dbReference>
<feature type="transmembrane region" description="Helical" evidence="9">
    <location>
        <begin position="396"/>
        <end position="415"/>
    </location>
</feature>
<dbReference type="EMBL" id="CP009245">
    <property type="protein sequence ID" value="APT85256.1"/>
    <property type="molecule type" value="Genomic_DNA"/>
</dbReference>
<gene>
    <name evidence="11" type="ORF">CAQU_09445</name>
</gene>
<evidence type="ECO:0000256" key="1">
    <source>
        <dbReference type="ARBA" id="ARBA00004651"/>
    </source>
</evidence>
<dbReference type="Proteomes" id="UP000185478">
    <property type="component" value="Chromosome"/>
</dbReference>
<dbReference type="KEGG" id="caqu:CAQU_09445"/>
<feature type="transmembrane region" description="Helical" evidence="9">
    <location>
        <begin position="340"/>
        <end position="359"/>
    </location>
</feature>
<evidence type="ECO:0000256" key="3">
    <source>
        <dbReference type="ARBA" id="ARBA00022448"/>
    </source>
</evidence>
<evidence type="ECO:0000313" key="12">
    <source>
        <dbReference type="Proteomes" id="UP000185478"/>
    </source>
</evidence>
<feature type="transmembrane region" description="Helical" evidence="9">
    <location>
        <begin position="102"/>
        <end position="123"/>
    </location>
</feature>
<feature type="transmembrane region" description="Helical" evidence="9">
    <location>
        <begin position="262"/>
        <end position="280"/>
    </location>
</feature>
<dbReference type="AlphaFoldDB" id="A0A1L7CHD1"/>
<keyword evidence="4" id="KW-1003">Cell membrane</keyword>
<dbReference type="InterPro" id="IPR005279">
    <property type="entry name" value="Dipep/tripep_permease"/>
</dbReference>
<dbReference type="Gene3D" id="1.20.1250.20">
    <property type="entry name" value="MFS general substrate transporter like domains"/>
    <property type="match status" value="1"/>
</dbReference>
<evidence type="ECO:0000256" key="9">
    <source>
        <dbReference type="SAM" id="Phobius"/>
    </source>
</evidence>
<evidence type="ECO:0000256" key="5">
    <source>
        <dbReference type="ARBA" id="ARBA00022692"/>
    </source>
</evidence>
<sequence>MSQTSDDLQGHTSAPKEMDTRFFGHPLGLANLFGVEIWERFSFYGLQAVLVYYLYYSVTDGGLGKDEAVATAVIGAYGGLVYLACIAGGWVADRILGAEKTLLYSAIAIMAGHVSLSALPGMLGLSIGLALIAFGSGGVKTTASTVLGSLYDRADARRDGGFSIFYMGINIGALFGPLLTGFVWKEFGFHPAFLTAAFFMLVGVIQYIALRRKTIDVDSFGPTSPLEKGAYPKIAGVLIVGALVVFAAFASGLLTAGRLSDAVSAVAFVSAIVLWLQMYRSDLVSEVERKRLVGYVPMFLATSAFAALFQQQFTVLAIYTDQRLNRDIFGYEIPPAWMNSINPVFIIVFAGVFAALWTRMGKRQPTTPTKFAIGLIVIGLAPLMFLPFAGGGPNSTPFMVIVAILFVFTMSELLISPIGLSMATKLAPKAFPTRMMSLHFLSWAIGTALAGTFAGFYHPDVPSQERMFYIVTTVVMIGLGLLLMAFRKPIEKAFGGVL</sequence>
<evidence type="ECO:0000256" key="8">
    <source>
        <dbReference type="RuleBase" id="RU003755"/>
    </source>
</evidence>
<accession>A0A1L7CHD1</accession>
<dbReference type="RefSeq" id="WP_075727120.1">
    <property type="nucleotide sequence ID" value="NZ_CP009245.1"/>
</dbReference>